<dbReference type="Proteomes" id="UP000245168">
    <property type="component" value="Unassembled WGS sequence"/>
</dbReference>
<keyword evidence="1" id="KW-1133">Transmembrane helix</keyword>
<evidence type="ECO:0000313" key="2">
    <source>
        <dbReference type="EMBL" id="PWE18300.1"/>
    </source>
</evidence>
<proteinExistence type="predicted"/>
<feature type="transmembrane region" description="Helical" evidence="1">
    <location>
        <begin position="12"/>
        <end position="33"/>
    </location>
</feature>
<comment type="caution">
    <text evidence="2">The sequence shown here is derived from an EMBL/GenBank/DDBJ whole genome shotgun (WGS) entry which is preliminary data.</text>
</comment>
<reference evidence="3" key="1">
    <citation type="submission" date="2018-05" db="EMBL/GenBank/DDBJ databases">
        <authorList>
            <person name="Liu B.-T."/>
        </authorList>
    </citation>
    <scope>NUCLEOTIDE SEQUENCE [LARGE SCALE GENOMIC DNA]</scope>
    <source>
        <strain evidence="3">WD6-1</strain>
    </source>
</reference>
<gene>
    <name evidence="2" type="ORF">DDZ18_01455</name>
</gene>
<dbReference type="AlphaFoldDB" id="A0A2U2BWD4"/>
<dbReference type="RefSeq" id="WP_109251575.1">
    <property type="nucleotide sequence ID" value="NZ_QEXV01000001.1"/>
</dbReference>
<name>A0A2U2BWD4_9PROT</name>
<evidence type="ECO:0000256" key="1">
    <source>
        <dbReference type="SAM" id="Phobius"/>
    </source>
</evidence>
<keyword evidence="3" id="KW-1185">Reference proteome</keyword>
<evidence type="ECO:0000313" key="3">
    <source>
        <dbReference type="Proteomes" id="UP000245168"/>
    </source>
</evidence>
<feature type="transmembrane region" description="Helical" evidence="1">
    <location>
        <begin position="39"/>
        <end position="58"/>
    </location>
</feature>
<sequence length="70" mass="7773">MSRRKPNRRDQIRVAVLAIGAALVLGLLFWAMLGSWWQGMLLGAAFGAAFFFVVVVQARQAAKTLKKGRR</sequence>
<organism evidence="2 3">
    <name type="scientific">Marinicauda salina</name>
    <dbReference type="NCBI Taxonomy" id="2135793"/>
    <lineage>
        <taxon>Bacteria</taxon>
        <taxon>Pseudomonadati</taxon>
        <taxon>Pseudomonadota</taxon>
        <taxon>Alphaproteobacteria</taxon>
        <taxon>Maricaulales</taxon>
        <taxon>Maricaulaceae</taxon>
        <taxon>Marinicauda</taxon>
    </lineage>
</organism>
<protein>
    <submittedName>
        <fullName evidence="2">Uncharacterized protein</fullName>
    </submittedName>
</protein>
<keyword evidence="1" id="KW-0812">Transmembrane</keyword>
<dbReference type="EMBL" id="QEXV01000001">
    <property type="protein sequence ID" value="PWE18300.1"/>
    <property type="molecule type" value="Genomic_DNA"/>
</dbReference>
<accession>A0A2U2BWD4</accession>
<keyword evidence="1" id="KW-0472">Membrane</keyword>